<dbReference type="GO" id="GO:0006508">
    <property type="term" value="P:proteolysis"/>
    <property type="evidence" value="ECO:0007669"/>
    <property type="project" value="UniProtKB-KW"/>
</dbReference>
<dbReference type="InterPro" id="IPR043472">
    <property type="entry name" value="Macro_dom-like"/>
</dbReference>
<dbReference type="InterPro" id="IPR008283">
    <property type="entry name" value="Peptidase_M17_N"/>
</dbReference>
<feature type="domain" description="Cytosol aminopeptidase" evidence="8">
    <location>
        <begin position="463"/>
        <end position="470"/>
    </location>
</feature>
<keyword evidence="5" id="KW-0645">Protease</keyword>
<evidence type="ECO:0000256" key="5">
    <source>
        <dbReference type="ARBA" id="ARBA00022670"/>
    </source>
</evidence>
<keyword evidence="6" id="KW-0378">Hydrolase</keyword>
<dbReference type="Pfam" id="PF00883">
    <property type="entry name" value="Peptidase_M17"/>
    <property type="match status" value="1"/>
</dbReference>
<dbReference type="PROSITE" id="PS00631">
    <property type="entry name" value="CYTOSOL_AP"/>
    <property type="match status" value="1"/>
</dbReference>
<dbReference type="SUPFAM" id="SSF52949">
    <property type="entry name" value="Macro domain-like"/>
    <property type="match status" value="1"/>
</dbReference>
<proteinExistence type="inferred from homology"/>
<comment type="catalytic activity">
    <reaction evidence="1">
        <text>Release of an N-terminal amino acid, Xaa-|-Yaa-, in which Xaa is preferably Leu, but may be other amino acids including Pro although not Arg or Lys, and Yaa may be Pro. Amino acid amides and methyl esters are also readily hydrolyzed, but rates on arylamides are exceedingly low.</text>
        <dbReference type="EC" id="3.4.11.1"/>
    </reaction>
</comment>
<dbReference type="PANTHER" id="PTHR11963">
    <property type="entry name" value="LEUCINE AMINOPEPTIDASE-RELATED"/>
    <property type="match status" value="1"/>
</dbReference>
<feature type="region of interest" description="Disordered" evidence="7">
    <location>
        <begin position="124"/>
        <end position="147"/>
    </location>
</feature>
<reference evidence="9" key="1">
    <citation type="submission" date="2021-01" db="EMBL/GenBank/DDBJ databases">
        <authorList>
            <person name="Corre E."/>
            <person name="Pelletier E."/>
            <person name="Niang G."/>
            <person name="Scheremetjew M."/>
            <person name="Finn R."/>
            <person name="Kale V."/>
            <person name="Holt S."/>
            <person name="Cochrane G."/>
            <person name="Meng A."/>
            <person name="Brown T."/>
            <person name="Cohen L."/>
        </authorList>
    </citation>
    <scope>NUCLEOTIDE SEQUENCE</scope>
    <source>
        <strain evidence="9">CCMP3346</strain>
    </source>
</reference>
<dbReference type="AlphaFoldDB" id="A0A7S1K6B2"/>
<dbReference type="PANTHER" id="PTHR11963:SF23">
    <property type="entry name" value="CYTOSOL AMINOPEPTIDASE"/>
    <property type="match status" value="1"/>
</dbReference>
<dbReference type="InterPro" id="IPR023042">
    <property type="entry name" value="Peptidase_M17_leu_NH2_pept"/>
</dbReference>
<evidence type="ECO:0000313" key="9">
    <source>
        <dbReference type="EMBL" id="CAD9064087.1"/>
    </source>
</evidence>
<accession>A0A7S1K6B2</accession>
<dbReference type="Gene3D" id="3.40.630.10">
    <property type="entry name" value="Zn peptidases"/>
    <property type="match status" value="1"/>
</dbReference>
<dbReference type="CDD" id="cd00433">
    <property type="entry name" value="Peptidase_M17"/>
    <property type="match status" value="1"/>
</dbReference>
<evidence type="ECO:0000256" key="7">
    <source>
        <dbReference type="SAM" id="MobiDB-lite"/>
    </source>
</evidence>
<dbReference type="Pfam" id="PF02789">
    <property type="entry name" value="Peptidase_M17_N"/>
    <property type="match status" value="1"/>
</dbReference>
<evidence type="ECO:0000256" key="2">
    <source>
        <dbReference type="ARBA" id="ARBA00001585"/>
    </source>
</evidence>
<evidence type="ECO:0000256" key="3">
    <source>
        <dbReference type="ARBA" id="ARBA00009528"/>
    </source>
</evidence>
<dbReference type="GO" id="GO:0030145">
    <property type="term" value="F:manganese ion binding"/>
    <property type="evidence" value="ECO:0007669"/>
    <property type="project" value="InterPro"/>
</dbReference>
<protein>
    <recommendedName>
        <fullName evidence="8">Cytosol aminopeptidase domain-containing protein</fullName>
    </recommendedName>
</protein>
<dbReference type="SUPFAM" id="SSF53187">
    <property type="entry name" value="Zn-dependent exopeptidases"/>
    <property type="match status" value="1"/>
</dbReference>
<keyword evidence="4" id="KW-0031">Aminopeptidase</keyword>
<comment type="catalytic activity">
    <reaction evidence="2">
        <text>Release of N-terminal proline from a peptide.</text>
        <dbReference type="EC" id="3.4.11.5"/>
    </reaction>
</comment>
<dbReference type="GO" id="GO:0005737">
    <property type="term" value="C:cytoplasm"/>
    <property type="evidence" value="ECO:0007669"/>
    <property type="project" value="InterPro"/>
</dbReference>
<name>A0A7S1K6B2_9ALVE</name>
<dbReference type="Gene3D" id="3.40.220.10">
    <property type="entry name" value="Leucine Aminopeptidase, subunit E, domain 1"/>
    <property type="match status" value="1"/>
</dbReference>
<dbReference type="InterPro" id="IPR011356">
    <property type="entry name" value="Leucine_aapep/pepB"/>
</dbReference>
<organism evidence="9">
    <name type="scientific">Vitrella brassicaformis</name>
    <dbReference type="NCBI Taxonomy" id="1169539"/>
    <lineage>
        <taxon>Eukaryota</taxon>
        <taxon>Sar</taxon>
        <taxon>Alveolata</taxon>
        <taxon>Colpodellida</taxon>
        <taxon>Vitrellaceae</taxon>
        <taxon>Vitrella</taxon>
    </lineage>
</organism>
<comment type="similarity">
    <text evidence="3">Belongs to the peptidase M17 family.</text>
</comment>
<dbReference type="HAMAP" id="MF_00181">
    <property type="entry name" value="Cytosol_peptidase_M17"/>
    <property type="match status" value="1"/>
</dbReference>
<sequence>MFLSARPLTCLCAMTVITVLRFQESLSAAFLRTSSMRVIAAARASSKMLRRNHYTPASATIFPRVLGGRRGMATMAALAPTLQSATEVSLTDMGWMDKLKVEFASTSPLEWTGDALVVSFFQPEESDKDKDEKKDPDAPPTSPIKLEGPLAELDSKLDGALREILDVNEFKGASGSTATVRLSSSSPVRRLSIVGLGKASALKTDLGAVCDKVGSALAGVAKSDKPKSMGVVLPEDVDADGMRTCIEGFLVNLMADNRFRTGDRITKPPPLQSVTMLQGPAPLSDANVANSKAAAAGIIFAKDLVAAPPNVLHPMTLAKAAEEMAKETGLEATILDEDAIVAKKMGAYLGVAQGAVHPPRFIHLTYKPEGEVKRKVAIVGKGLTFDSGGYNLKIGGSMIELMKFDMGGSAATLGAAKTIAMTKPEGVEVHFIVAACENMVSEKAMRPGDILTAMNGKTIEVINTDAEGRLTLADALLYAEGLGVDAIVDLATLTGACMVGLGKKYAGLFTPNDDLADQLMECAKVTGEKLWRLPLAAEYAEELKSKIADYKNVGGRFGGSITAALFLKEFIDKVPWAHFDIAGPVWDDSVGATGYGVKTLVEWVRRGAPVKAETTS</sequence>
<dbReference type="InterPro" id="IPR000819">
    <property type="entry name" value="Peptidase_M17_C"/>
</dbReference>
<evidence type="ECO:0000256" key="6">
    <source>
        <dbReference type="ARBA" id="ARBA00022801"/>
    </source>
</evidence>
<dbReference type="PRINTS" id="PR00481">
    <property type="entry name" value="LAMNOPPTDASE"/>
</dbReference>
<evidence type="ECO:0000256" key="4">
    <source>
        <dbReference type="ARBA" id="ARBA00022438"/>
    </source>
</evidence>
<dbReference type="GO" id="GO:0070006">
    <property type="term" value="F:metalloaminopeptidase activity"/>
    <property type="evidence" value="ECO:0007669"/>
    <property type="project" value="InterPro"/>
</dbReference>
<gene>
    <name evidence="9" type="ORF">VBRA1451_LOCUS19157</name>
</gene>
<evidence type="ECO:0000259" key="8">
    <source>
        <dbReference type="PROSITE" id="PS00631"/>
    </source>
</evidence>
<dbReference type="NCBIfam" id="NF002076">
    <property type="entry name" value="PRK00913.2-3"/>
    <property type="match status" value="1"/>
</dbReference>
<dbReference type="EMBL" id="HBGB01032578">
    <property type="protein sequence ID" value="CAD9064087.1"/>
    <property type="molecule type" value="Transcribed_RNA"/>
</dbReference>
<feature type="compositionally biased region" description="Basic and acidic residues" evidence="7">
    <location>
        <begin position="125"/>
        <end position="137"/>
    </location>
</feature>
<evidence type="ECO:0000256" key="1">
    <source>
        <dbReference type="ARBA" id="ARBA00000135"/>
    </source>
</evidence>